<feature type="compositionally biased region" description="Low complexity" evidence="1">
    <location>
        <begin position="35"/>
        <end position="44"/>
    </location>
</feature>
<feature type="region of interest" description="Disordered" evidence="1">
    <location>
        <begin position="1"/>
        <end position="55"/>
    </location>
</feature>
<dbReference type="EMBL" id="JABSTU010006811">
    <property type="protein sequence ID" value="KAH7932230.1"/>
    <property type="molecule type" value="Genomic_DNA"/>
</dbReference>
<comment type="caution">
    <text evidence="2">The sequence shown here is derived from an EMBL/GenBank/DDBJ whole genome shotgun (WGS) entry which is preliminary data.</text>
</comment>
<proteinExistence type="predicted"/>
<protein>
    <submittedName>
        <fullName evidence="2">Uncharacterized protein</fullName>
    </submittedName>
</protein>
<keyword evidence="3" id="KW-1185">Reference proteome</keyword>
<name>A0A9J6CUM7_RHIMP</name>
<dbReference type="Proteomes" id="UP000821866">
    <property type="component" value="Unassembled WGS sequence"/>
</dbReference>
<reference evidence="2" key="1">
    <citation type="journal article" date="2020" name="Cell">
        <title>Large-Scale Comparative Analyses of Tick Genomes Elucidate Their Genetic Diversity and Vector Capacities.</title>
        <authorList>
            <consortium name="Tick Genome and Microbiome Consortium (TIGMIC)"/>
            <person name="Jia N."/>
            <person name="Wang J."/>
            <person name="Shi W."/>
            <person name="Du L."/>
            <person name="Sun Y."/>
            <person name="Zhan W."/>
            <person name="Jiang J.F."/>
            <person name="Wang Q."/>
            <person name="Zhang B."/>
            <person name="Ji P."/>
            <person name="Bell-Sakyi L."/>
            <person name="Cui X.M."/>
            <person name="Yuan T.T."/>
            <person name="Jiang B.G."/>
            <person name="Yang W.F."/>
            <person name="Lam T.T."/>
            <person name="Chang Q.C."/>
            <person name="Ding S.J."/>
            <person name="Wang X.J."/>
            <person name="Zhu J.G."/>
            <person name="Ruan X.D."/>
            <person name="Zhao L."/>
            <person name="Wei J.T."/>
            <person name="Ye R.Z."/>
            <person name="Que T.C."/>
            <person name="Du C.H."/>
            <person name="Zhou Y.H."/>
            <person name="Cheng J.X."/>
            <person name="Dai P.F."/>
            <person name="Guo W.B."/>
            <person name="Han X.H."/>
            <person name="Huang E.J."/>
            <person name="Li L.F."/>
            <person name="Wei W."/>
            <person name="Gao Y.C."/>
            <person name="Liu J.Z."/>
            <person name="Shao H.Z."/>
            <person name="Wang X."/>
            <person name="Wang C.C."/>
            <person name="Yang T.C."/>
            <person name="Huo Q.B."/>
            <person name="Li W."/>
            <person name="Chen H.Y."/>
            <person name="Chen S.E."/>
            <person name="Zhou L.G."/>
            <person name="Ni X.B."/>
            <person name="Tian J.H."/>
            <person name="Sheng Y."/>
            <person name="Liu T."/>
            <person name="Pan Y.S."/>
            <person name="Xia L.Y."/>
            <person name="Li J."/>
            <person name="Zhao F."/>
            <person name="Cao W.C."/>
        </authorList>
    </citation>
    <scope>NUCLEOTIDE SEQUENCE</scope>
    <source>
        <strain evidence="2">Rmic-2018</strain>
    </source>
</reference>
<evidence type="ECO:0000313" key="2">
    <source>
        <dbReference type="EMBL" id="KAH7932230.1"/>
    </source>
</evidence>
<gene>
    <name evidence="2" type="ORF">HPB51_029463</name>
</gene>
<sequence>MPEVMMVDGEVISQEDANAPGWQTALGKNKRSPRQQASASSQSGGTAGHRTATAHGVVRRLAAASRLRRLPRSHIRVIVRPKGGLDLKKVSLIRLAQSLQTAAKLSLEETLEDIVCPNITQNIVVVSTPASRNAGAYAALRLIRLGST</sequence>
<evidence type="ECO:0000313" key="3">
    <source>
        <dbReference type="Proteomes" id="UP000821866"/>
    </source>
</evidence>
<evidence type="ECO:0000256" key="1">
    <source>
        <dbReference type="SAM" id="MobiDB-lite"/>
    </source>
</evidence>
<reference evidence="2" key="2">
    <citation type="submission" date="2021-09" db="EMBL/GenBank/DDBJ databases">
        <authorList>
            <person name="Jia N."/>
            <person name="Wang J."/>
            <person name="Shi W."/>
            <person name="Du L."/>
            <person name="Sun Y."/>
            <person name="Zhan W."/>
            <person name="Jiang J."/>
            <person name="Wang Q."/>
            <person name="Zhang B."/>
            <person name="Ji P."/>
            <person name="Sakyi L.B."/>
            <person name="Cui X."/>
            <person name="Yuan T."/>
            <person name="Jiang B."/>
            <person name="Yang W."/>
            <person name="Lam T.T.-Y."/>
            <person name="Chang Q."/>
            <person name="Ding S."/>
            <person name="Wang X."/>
            <person name="Zhu J."/>
            <person name="Ruan X."/>
            <person name="Zhao L."/>
            <person name="Wei J."/>
            <person name="Que T."/>
            <person name="Du C."/>
            <person name="Cheng J."/>
            <person name="Dai P."/>
            <person name="Han X."/>
            <person name="Huang E."/>
            <person name="Gao Y."/>
            <person name="Liu J."/>
            <person name="Shao H."/>
            <person name="Ye R."/>
            <person name="Li L."/>
            <person name="Wei W."/>
            <person name="Wang X."/>
            <person name="Wang C."/>
            <person name="Huo Q."/>
            <person name="Li W."/>
            <person name="Guo W."/>
            <person name="Chen H."/>
            <person name="Chen S."/>
            <person name="Zhou L."/>
            <person name="Zhou L."/>
            <person name="Ni X."/>
            <person name="Tian J."/>
            <person name="Zhou Y."/>
            <person name="Sheng Y."/>
            <person name="Liu T."/>
            <person name="Pan Y."/>
            <person name="Xia L."/>
            <person name="Li J."/>
            <person name="Zhao F."/>
            <person name="Cao W."/>
        </authorList>
    </citation>
    <scope>NUCLEOTIDE SEQUENCE</scope>
    <source>
        <strain evidence="2">Rmic-2018</strain>
        <tissue evidence="2">Larvae</tissue>
    </source>
</reference>
<dbReference type="AlphaFoldDB" id="A0A9J6CUM7"/>
<organism evidence="2 3">
    <name type="scientific">Rhipicephalus microplus</name>
    <name type="common">Cattle tick</name>
    <name type="synonym">Boophilus microplus</name>
    <dbReference type="NCBI Taxonomy" id="6941"/>
    <lineage>
        <taxon>Eukaryota</taxon>
        <taxon>Metazoa</taxon>
        <taxon>Ecdysozoa</taxon>
        <taxon>Arthropoda</taxon>
        <taxon>Chelicerata</taxon>
        <taxon>Arachnida</taxon>
        <taxon>Acari</taxon>
        <taxon>Parasitiformes</taxon>
        <taxon>Ixodida</taxon>
        <taxon>Ixodoidea</taxon>
        <taxon>Ixodidae</taxon>
        <taxon>Rhipicephalinae</taxon>
        <taxon>Rhipicephalus</taxon>
        <taxon>Boophilus</taxon>
    </lineage>
</organism>
<accession>A0A9J6CUM7</accession>